<name>A0A8X8ZKD9_SALSN</name>
<evidence type="ECO:0000313" key="2">
    <source>
        <dbReference type="EMBL" id="KAG6408192.1"/>
    </source>
</evidence>
<dbReference type="PANTHER" id="PTHR10992:SF1066">
    <property type="entry name" value="METHYL JASMONATE ESTERASE 1"/>
    <property type="match status" value="1"/>
</dbReference>
<dbReference type="InterPro" id="IPR045889">
    <property type="entry name" value="MES/HNL"/>
</dbReference>
<dbReference type="GO" id="GO:0080031">
    <property type="term" value="F:methyl salicylate esterase activity"/>
    <property type="evidence" value="ECO:0007669"/>
    <property type="project" value="TreeGrafter"/>
</dbReference>
<dbReference type="Pfam" id="PF12697">
    <property type="entry name" value="Abhydrolase_6"/>
    <property type="match status" value="1"/>
</dbReference>
<gene>
    <name evidence="2" type="ORF">SASPL_131196</name>
</gene>
<comment type="caution">
    <text evidence="2">The sequence shown here is derived from an EMBL/GenBank/DDBJ whole genome shotgun (WGS) entry which is preliminary data.</text>
</comment>
<accession>A0A8X8ZKD9</accession>
<protein>
    <recommendedName>
        <fullName evidence="1">AB hydrolase-1 domain-containing protein</fullName>
    </recommendedName>
</protein>
<dbReference type="GO" id="GO:0080032">
    <property type="term" value="F:methyl jasmonate esterase activity"/>
    <property type="evidence" value="ECO:0007669"/>
    <property type="project" value="TreeGrafter"/>
</dbReference>
<keyword evidence="3" id="KW-1185">Reference proteome</keyword>
<proteinExistence type="predicted"/>
<dbReference type="GO" id="GO:0009694">
    <property type="term" value="P:jasmonic acid metabolic process"/>
    <property type="evidence" value="ECO:0007669"/>
    <property type="project" value="TreeGrafter"/>
</dbReference>
<dbReference type="FunFam" id="3.40.50.1820:FF:000051">
    <property type="entry name" value="(S)-hydroxynitrile lyase"/>
    <property type="match status" value="1"/>
</dbReference>
<dbReference type="SUPFAM" id="SSF53474">
    <property type="entry name" value="alpha/beta-Hydrolases"/>
    <property type="match status" value="1"/>
</dbReference>
<feature type="domain" description="AB hydrolase-1" evidence="1">
    <location>
        <begin position="10"/>
        <end position="250"/>
    </location>
</feature>
<dbReference type="OrthoDB" id="408373at2759"/>
<reference evidence="2" key="1">
    <citation type="submission" date="2018-01" db="EMBL/GenBank/DDBJ databases">
        <authorList>
            <person name="Mao J.F."/>
        </authorList>
    </citation>
    <scope>NUCLEOTIDE SEQUENCE</scope>
    <source>
        <strain evidence="2">Huo1</strain>
        <tissue evidence="2">Leaf</tissue>
    </source>
</reference>
<evidence type="ECO:0000259" key="1">
    <source>
        <dbReference type="Pfam" id="PF12697"/>
    </source>
</evidence>
<dbReference type="Proteomes" id="UP000298416">
    <property type="component" value="Unassembled WGS sequence"/>
</dbReference>
<sequence>MEETKNHNQLVLVHGACHGAWCWYKVATELRSQGHRVTVLDMAAAGADPKRVEELSSISDYCRPLMEFMAALPPEERVVLVGHSLGGVGISLAMEKFPRQVSVAVFVTAFMPGPDVSLLALVAEYEKQLDSYMDTEFRFNNGQDKPPTSMQFGPDYMATHLYNLSPPRDLTLATLLMRPIGLYDEADLANEVALTKQNYGSVRRVFVVCEEDMVLKKEFQEWMIGNNPVDEVNIISGADHMPMFSKSQQLSALLHHIPLKYHHIS</sequence>
<dbReference type="AlphaFoldDB" id="A0A8X8ZKD9"/>
<dbReference type="InterPro" id="IPR029058">
    <property type="entry name" value="AB_hydrolase_fold"/>
</dbReference>
<dbReference type="GO" id="GO:0080030">
    <property type="term" value="F:methyl indole-3-acetate esterase activity"/>
    <property type="evidence" value="ECO:0007669"/>
    <property type="project" value="TreeGrafter"/>
</dbReference>
<evidence type="ECO:0000313" key="3">
    <source>
        <dbReference type="Proteomes" id="UP000298416"/>
    </source>
</evidence>
<dbReference type="GO" id="GO:0009696">
    <property type="term" value="P:salicylic acid metabolic process"/>
    <property type="evidence" value="ECO:0007669"/>
    <property type="project" value="TreeGrafter"/>
</dbReference>
<dbReference type="Gene3D" id="3.40.50.1820">
    <property type="entry name" value="alpha/beta hydrolase"/>
    <property type="match status" value="1"/>
</dbReference>
<dbReference type="EMBL" id="PNBA02000011">
    <property type="protein sequence ID" value="KAG6408192.1"/>
    <property type="molecule type" value="Genomic_DNA"/>
</dbReference>
<organism evidence="2">
    <name type="scientific">Salvia splendens</name>
    <name type="common">Scarlet sage</name>
    <dbReference type="NCBI Taxonomy" id="180675"/>
    <lineage>
        <taxon>Eukaryota</taxon>
        <taxon>Viridiplantae</taxon>
        <taxon>Streptophyta</taxon>
        <taxon>Embryophyta</taxon>
        <taxon>Tracheophyta</taxon>
        <taxon>Spermatophyta</taxon>
        <taxon>Magnoliopsida</taxon>
        <taxon>eudicotyledons</taxon>
        <taxon>Gunneridae</taxon>
        <taxon>Pentapetalae</taxon>
        <taxon>asterids</taxon>
        <taxon>lamiids</taxon>
        <taxon>Lamiales</taxon>
        <taxon>Lamiaceae</taxon>
        <taxon>Nepetoideae</taxon>
        <taxon>Mentheae</taxon>
        <taxon>Salviinae</taxon>
        <taxon>Salvia</taxon>
        <taxon>Salvia subgen. Calosphace</taxon>
        <taxon>core Calosphace</taxon>
    </lineage>
</organism>
<dbReference type="PANTHER" id="PTHR10992">
    <property type="entry name" value="METHYLESTERASE FAMILY MEMBER"/>
    <property type="match status" value="1"/>
</dbReference>
<reference evidence="2" key="2">
    <citation type="submission" date="2020-08" db="EMBL/GenBank/DDBJ databases">
        <title>Plant Genome Project.</title>
        <authorList>
            <person name="Zhang R.-G."/>
        </authorList>
    </citation>
    <scope>NUCLEOTIDE SEQUENCE</scope>
    <source>
        <strain evidence="2">Huo1</strain>
        <tissue evidence="2">Leaf</tissue>
    </source>
</reference>
<dbReference type="InterPro" id="IPR000073">
    <property type="entry name" value="AB_hydrolase_1"/>
</dbReference>